<evidence type="ECO:0000313" key="3">
    <source>
        <dbReference type="Proteomes" id="UP000242519"/>
    </source>
</evidence>
<sequence>MFEPFLRLPKELRLLIWQLVAEFTPTRQVVYFRSRYNIAATEVRTGEPVVFSVCQEQREELERIKGKAKSKASSWKVLQNTCFQNDGTSLKIEDCFDPSRDIACYNFLNCMRTNLTFSPSLMKEGRFQQLRISSLRFLALDKVFIGQPSTGILTKLWGGRASYITWDTDGSSHWRALGTLENLLRRVPSMPSLETLTLVRILSGEKSRDKRYSGIPLKHRPYARIPKNELLSVASDIEALFEDMLPSFPSWNVPEVRINQLHGLEGEDLFES</sequence>
<evidence type="ECO:0000259" key="1">
    <source>
        <dbReference type="Pfam" id="PF20150"/>
    </source>
</evidence>
<name>A0A218ZFC7_9HELO</name>
<dbReference type="AlphaFoldDB" id="A0A218ZFC7"/>
<proteinExistence type="predicted"/>
<dbReference type="Pfam" id="PF20150">
    <property type="entry name" value="2EXR"/>
    <property type="match status" value="1"/>
</dbReference>
<comment type="caution">
    <text evidence="2">The sequence shown here is derived from an EMBL/GenBank/DDBJ whole genome shotgun (WGS) entry which is preliminary data.</text>
</comment>
<feature type="domain" description="2EXR" evidence="1">
    <location>
        <begin position="2"/>
        <end position="64"/>
    </location>
</feature>
<reference evidence="2 3" key="1">
    <citation type="submission" date="2017-04" db="EMBL/GenBank/DDBJ databases">
        <title>Draft genome sequence of Marssonina coronaria NL1: causal agent of apple blotch.</title>
        <authorList>
            <person name="Cheng Q."/>
        </authorList>
    </citation>
    <scope>NUCLEOTIDE SEQUENCE [LARGE SCALE GENOMIC DNA]</scope>
    <source>
        <strain evidence="2 3">NL1</strain>
    </source>
</reference>
<dbReference type="EMBL" id="MZNU01000050">
    <property type="protein sequence ID" value="OWP06300.1"/>
    <property type="molecule type" value="Genomic_DNA"/>
</dbReference>
<evidence type="ECO:0000313" key="2">
    <source>
        <dbReference type="EMBL" id="OWP06300.1"/>
    </source>
</evidence>
<gene>
    <name evidence="2" type="ORF">B2J93_4916</name>
</gene>
<dbReference type="InterPro" id="IPR045518">
    <property type="entry name" value="2EXR"/>
</dbReference>
<dbReference type="Proteomes" id="UP000242519">
    <property type="component" value="Unassembled WGS sequence"/>
</dbReference>
<organism evidence="2 3">
    <name type="scientific">Diplocarpon coronariae</name>
    <dbReference type="NCBI Taxonomy" id="2795749"/>
    <lineage>
        <taxon>Eukaryota</taxon>
        <taxon>Fungi</taxon>
        <taxon>Dikarya</taxon>
        <taxon>Ascomycota</taxon>
        <taxon>Pezizomycotina</taxon>
        <taxon>Leotiomycetes</taxon>
        <taxon>Helotiales</taxon>
        <taxon>Drepanopezizaceae</taxon>
        <taxon>Diplocarpon</taxon>
    </lineage>
</organism>
<keyword evidence="3" id="KW-1185">Reference proteome</keyword>
<dbReference type="InParanoid" id="A0A218ZFC7"/>
<accession>A0A218ZFC7</accession>
<protein>
    <recommendedName>
        <fullName evidence="1">2EXR domain-containing protein</fullName>
    </recommendedName>
</protein>